<protein>
    <recommendedName>
        <fullName evidence="3">SnoaL-like domain-containing protein</fullName>
    </recommendedName>
</protein>
<proteinExistence type="predicted"/>
<dbReference type="AlphaFoldDB" id="A0A6A5VH15"/>
<accession>A0A6A5VH15</accession>
<keyword evidence="2" id="KW-1185">Reference proteome</keyword>
<gene>
    <name evidence="1" type="ORF">BU23DRAFT_456237</name>
</gene>
<evidence type="ECO:0000313" key="2">
    <source>
        <dbReference type="Proteomes" id="UP000800036"/>
    </source>
</evidence>
<dbReference type="InterPro" id="IPR032710">
    <property type="entry name" value="NTF2-like_dom_sf"/>
</dbReference>
<evidence type="ECO:0008006" key="3">
    <source>
        <dbReference type="Google" id="ProtNLM"/>
    </source>
</evidence>
<dbReference type="Proteomes" id="UP000800036">
    <property type="component" value="Unassembled WGS sequence"/>
</dbReference>
<evidence type="ECO:0000313" key="1">
    <source>
        <dbReference type="EMBL" id="KAF1976335.1"/>
    </source>
</evidence>
<dbReference type="Gene3D" id="3.10.450.50">
    <property type="match status" value="1"/>
</dbReference>
<dbReference type="SUPFAM" id="SSF54427">
    <property type="entry name" value="NTF2-like"/>
    <property type="match status" value="1"/>
</dbReference>
<dbReference type="EMBL" id="ML976667">
    <property type="protein sequence ID" value="KAF1976335.1"/>
    <property type="molecule type" value="Genomic_DNA"/>
</dbReference>
<organism evidence="1 2">
    <name type="scientific">Bimuria novae-zelandiae CBS 107.79</name>
    <dbReference type="NCBI Taxonomy" id="1447943"/>
    <lineage>
        <taxon>Eukaryota</taxon>
        <taxon>Fungi</taxon>
        <taxon>Dikarya</taxon>
        <taxon>Ascomycota</taxon>
        <taxon>Pezizomycotina</taxon>
        <taxon>Dothideomycetes</taxon>
        <taxon>Pleosporomycetidae</taxon>
        <taxon>Pleosporales</taxon>
        <taxon>Massarineae</taxon>
        <taxon>Didymosphaeriaceae</taxon>
        <taxon>Bimuria</taxon>
    </lineage>
</organism>
<sequence length="160" mass="18582">MPPESASELYKILFATAVEFIRSQDQDLNQPSRMNFDRVRAIRTSDHRHHFGHNYCVSTKPLFQGARSVEDFLAHLNAMLPKIDTWDTDITDIAVDEPRKMCVVRASYFMKPFEVNEPVENDLVWWLWMEDGGKKVKKAMEFIDPMATGRIRELMMTGGK</sequence>
<reference evidence="1" key="1">
    <citation type="journal article" date="2020" name="Stud. Mycol.">
        <title>101 Dothideomycetes genomes: a test case for predicting lifestyles and emergence of pathogens.</title>
        <authorList>
            <person name="Haridas S."/>
            <person name="Albert R."/>
            <person name="Binder M."/>
            <person name="Bloem J."/>
            <person name="Labutti K."/>
            <person name="Salamov A."/>
            <person name="Andreopoulos B."/>
            <person name="Baker S."/>
            <person name="Barry K."/>
            <person name="Bills G."/>
            <person name="Bluhm B."/>
            <person name="Cannon C."/>
            <person name="Castanera R."/>
            <person name="Culley D."/>
            <person name="Daum C."/>
            <person name="Ezra D."/>
            <person name="Gonzalez J."/>
            <person name="Henrissat B."/>
            <person name="Kuo A."/>
            <person name="Liang C."/>
            <person name="Lipzen A."/>
            <person name="Lutzoni F."/>
            <person name="Magnuson J."/>
            <person name="Mondo S."/>
            <person name="Nolan M."/>
            <person name="Ohm R."/>
            <person name="Pangilinan J."/>
            <person name="Park H.-J."/>
            <person name="Ramirez L."/>
            <person name="Alfaro M."/>
            <person name="Sun H."/>
            <person name="Tritt A."/>
            <person name="Yoshinaga Y."/>
            <person name="Zwiers L.-H."/>
            <person name="Turgeon B."/>
            <person name="Goodwin S."/>
            <person name="Spatafora J."/>
            <person name="Crous P."/>
            <person name="Grigoriev I."/>
        </authorList>
    </citation>
    <scope>NUCLEOTIDE SEQUENCE</scope>
    <source>
        <strain evidence="1">CBS 107.79</strain>
    </source>
</reference>
<dbReference type="OrthoDB" id="414540at2759"/>
<name>A0A6A5VH15_9PLEO</name>